<keyword evidence="4" id="KW-0378">Hydrolase</keyword>
<dbReference type="GO" id="GO:0009307">
    <property type="term" value="P:DNA restriction-modification system"/>
    <property type="evidence" value="ECO:0007669"/>
    <property type="project" value="UniProtKB-KW"/>
</dbReference>
<dbReference type="EMBL" id="CP032364">
    <property type="protein sequence ID" value="AYA99636.1"/>
    <property type="molecule type" value="Genomic_DNA"/>
</dbReference>
<dbReference type="Gene3D" id="1.10.287.1120">
    <property type="entry name" value="Bipartite methylase S protein"/>
    <property type="match status" value="1"/>
</dbReference>
<dbReference type="PANTHER" id="PTHR30408:SF12">
    <property type="entry name" value="TYPE I RESTRICTION ENZYME MJAVIII SPECIFICITY SUBUNIT"/>
    <property type="match status" value="1"/>
</dbReference>
<proteinExistence type="inferred from homology"/>
<dbReference type="GO" id="GO:0004519">
    <property type="term" value="F:endonuclease activity"/>
    <property type="evidence" value="ECO:0007669"/>
    <property type="project" value="UniProtKB-KW"/>
</dbReference>
<keyword evidence="5" id="KW-1185">Reference proteome</keyword>
<dbReference type="InterPro" id="IPR000055">
    <property type="entry name" value="Restrct_endonuc_typeI_TRD"/>
</dbReference>
<organism evidence="4 5">
    <name type="scientific">Lachnoanaerobaculum umeaense</name>
    <dbReference type="NCBI Taxonomy" id="617123"/>
    <lineage>
        <taxon>Bacteria</taxon>
        <taxon>Bacillati</taxon>
        <taxon>Bacillota</taxon>
        <taxon>Clostridia</taxon>
        <taxon>Lachnospirales</taxon>
        <taxon>Lachnospiraceae</taxon>
        <taxon>Lachnoanaerobaculum</taxon>
    </lineage>
</organism>
<dbReference type="Proteomes" id="UP000265562">
    <property type="component" value="Chromosome"/>
</dbReference>
<evidence type="ECO:0000256" key="3">
    <source>
        <dbReference type="ARBA" id="ARBA00023125"/>
    </source>
</evidence>
<evidence type="ECO:0000256" key="1">
    <source>
        <dbReference type="ARBA" id="ARBA00010923"/>
    </source>
</evidence>
<keyword evidence="2" id="KW-0680">Restriction system</keyword>
<comment type="similarity">
    <text evidence="1">Belongs to the type-I restriction system S methylase family.</text>
</comment>
<dbReference type="RefSeq" id="WP_111524184.1">
    <property type="nucleotide sequence ID" value="NZ_CP032364.1"/>
</dbReference>
<evidence type="ECO:0000256" key="2">
    <source>
        <dbReference type="ARBA" id="ARBA00022747"/>
    </source>
</evidence>
<dbReference type="KEGG" id="lua:D4A81_06605"/>
<keyword evidence="4" id="KW-0255">Endonuclease</keyword>
<protein>
    <submittedName>
        <fullName evidence="4">Restriction endonuclease subunit S</fullName>
    </submittedName>
</protein>
<gene>
    <name evidence="4" type="ORF">D4A81_06605</name>
</gene>
<dbReference type="GO" id="GO:0003677">
    <property type="term" value="F:DNA binding"/>
    <property type="evidence" value="ECO:0007669"/>
    <property type="project" value="UniProtKB-KW"/>
</dbReference>
<sequence>MSRVPRIRFKGFEEDWEQRKLGEIAERIIRKNEKLESTLPLTISAQYGLIDQNEFFDKRIASKDVRGYYLIKKGEFAYNKSTSVDAPLGAIKRLDKYKNGVLSTLYILFKIIDDTSTSSDYLVTYYATDLWHRGIQSIAEEGARNHGLLNIAPNDFFETMLSIPLNISEQKKVGDFFISLNHLITLHQRKLEKFKIIKKSMLENLFPQNGEKTPKIRFSGFTKDWEQRKLGEMVEFYNGDRSSRYPNDSDMVFDGIPFINAGDLVLGRVKLDTTNKITEEKYNQLSGAKIQCGDIIYCLRGTLGKNAFVDNFDIGTIASSLVDIRPQKIVGKYLFQVLNSDIEYSQRILNDEGAAQPNLSAKNLYLFDIPIPRDAEQIKIAEYLELLDHLITLHQSKLDKLQKIKKSMLESMFV</sequence>
<name>A0A385Q0D4_9FIRM</name>
<dbReference type="SUPFAM" id="SSF116734">
    <property type="entry name" value="DNA methylase specificity domain"/>
    <property type="match status" value="2"/>
</dbReference>
<dbReference type="Pfam" id="PF01420">
    <property type="entry name" value="Methylase_S"/>
    <property type="match status" value="1"/>
</dbReference>
<dbReference type="InterPro" id="IPR052021">
    <property type="entry name" value="Type-I_RS_S_subunit"/>
</dbReference>
<dbReference type="AlphaFoldDB" id="A0A385Q0D4"/>
<evidence type="ECO:0000313" key="4">
    <source>
        <dbReference type="EMBL" id="AYA99636.1"/>
    </source>
</evidence>
<accession>A0A385Q0D4</accession>
<reference evidence="4 5" key="1">
    <citation type="submission" date="2018-09" db="EMBL/GenBank/DDBJ databases">
        <title>Genome sequencing of Lachnoanaerobaculum umeaense DSM 23576.</title>
        <authorList>
            <person name="Kook J.-K."/>
            <person name="Park S.-N."/>
            <person name="Lim Y.K."/>
        </authorList>
    </citation>
    <scope>NUCLEOTIDE SEQUENCE [LARGE SCALE GENOMIC DNA]</scope>
    <source>
        <strain evidence="5">DSM 23576 \ CCUG 58757</strain>
    </source>
</reference>
<dbReference type="Gene3D" id="3.90.220.20">
    <property type="entry name" value="DNA methylase specificity domains"/>
    <property type="match status" value="2"/>
</dbReference>
<dbReference type="OrthoDB" id="9811611at2"/>
<evidence type="ECO:0000313" key="5">
    <source>
        <dbReference type="Proteomes" id="UP000265562"/>
    </source>
</evidence>
<keyword evidence="3" id="KW-0238">DNA-binding</keyword>
<keyword evidence="4" id="KW-0540">Nuclease</keyword>
<dbReference type="InterPro" id="IPR044946">
    <property type="entry name" value="Restrct_endonuc_typeI_TRD_sf"/>
</dbReference>
<dbReference type="PANTHER" id="PTHR30408">
    <property type="entry name" value="TYPE-1 RESTRICTION ENZYME ECOKI SPECIFICITY PROTEIN"/>
    <property type="match status" value="1"/>
</dbReference>
<dbReference type="CDD" id="cd17264">
    <property type="entry name" value="RMtype1_S_Eco3763I-TRD2-CR2_like"/>
    <property type="match status" value="1"/>
</dbReference>
<dbReference type="REBASE" id="272001">
    <property type="entry name" value="S2.Lum23576II"/>
</dbReference>